<comment type="similarity">
    <text evidence="6">Belongs to the nucleoid occlusion factor SlmA family.</text>
</comment>
<evidence type="ECO:0000256" key="7">
    <source>
        <dbReference type="PROSITE-ProRule" id="PRU00335"/>
    </source>
</evidence>
<dbReference type="Pfam" id="PF22276">
    <property type="entry name" value="SlmA-like_C"/>
    <property type="match status" value="1"/>
</dbReference>
<evidence type="ECO:0000256" key="4">
    <source>
        <dbReference type="ARBA" id="ARBA00023125"/>
    </source>
</evidence>
<dbReference type="SUPFAM" id="SSF48498">
    <property type="entry name" value="Tetracyclin repressor-like, C-terminal domain"/>
    <property type="match status" value="1"/>
</dbReference>
<dbReference type="InterPro" id="IPR036271">
    <property type="entry name" value="Tet_transcr_reg_TetR-rel_C_sf"/>
</dbReference>
<comment type="caution">
    <text evidence="9">The sequence shown here is derived from an EMBL/GenBank/DDBJ whole genome shotgun (WGS) entry which is preliminary data.</text>
</comment>
<dbReference type="InterPro" id="IPR054580">
    <property type="entry name" value="SlmA-like_C"/>
</dbReference>
<keyword evidence="2 6" id="KW-0132">Cell division</keyword>
<dbReference type="InterPro" id="IPR009057">
    <property type="entry name" value="Homeodomain-like_sf"/>
</dbReference>
<dbReference type="HAMAP" id="MF_01839">
    <property type="entry name" value="NO_factor_SlmA"/>
    <property type="match status" value="1"/>
</dbReference>
<dbReference type="Pfam" id="PF00440">
    <property type="entry name" value="TetR_N"/>
    <property type="match status" value="1"/>
</dbReference>
<gene>
    <name evidence="6 9" type="primary">slmA</name>
    <name evidence="9" type="ORF">ACFFJP_13590</name>
</gene>
<protein>
    <recommendedName>
        <fullName evidence="6">Nucleoid occlusion factor SlmA</fullName>
    </recommendedName>
</protein>
<feature type="DNA-binding region" description="H-T-H motif" evidence="7">
    <location>
        <begin position="30"/>
        <end position="49"/>
    </location>
</feature>
<organism evidence="9 10">
    <name type="scientific">Rheinheimera tilapiae</name>
    <dbReference type="NCBI Taxonomy" id="875043"/>
    <lineage>
        <taxon>Bacteria</taxon>
        <taxon>Pseudomonadati</taxon>
        <taxon>Pseudomonadota</taxon>
        <taxon>Gammaproteobacteria</taxon>
        <taxon>Chromatiales</taxon>
        <taxon>Chromatiaceae</taxon>
        <taxon>Rheinheimera</taxon>
    </lineage>
</organism>
<dbReference type="InterPro" id="IPR050109">
    <property type="entry name" value="HTH-type_TetR-like_transc_reg"/>
</dbReference>
<comment type="subcellular location">
    <subcellularLocation>
        <location evidence="6">Cytoplasm</location>
        <location evidence="6">Nucleoid</location>
    </subcellularLocation>
</comment>
<comment type="subunit">
    <text evidence="6">Homodimer. Interacts with FtsZ.</text>
</comment>
<evidence type="ECO:0000256" key="1">
    <source>
        <dbReference type="ARBA" id="ARBA00022490"/>
    </source>
</evidence>
<proteinExistence type="inferred from homology"/>
<dbReference type="PANTHER" id="PTHR30055">
    <property type="entry name" value="HTH-TYPE TRANSCRIPTIONAL REGULATOR RUTR"/>
    <property type="match status" value="1"/>
</dbReference>
<accession>A0ABV6BEM2</accession>
<feature type="domain" description="HTH tetR-type" evidence="8">
    <location>
        <begin position="7"/>
        <end position="67"/>
    </location>
</feature>
<dbReference type="InterPro" id="IPR001647">
    <property type="entry name" value="HTH_TetR"/>
</dbReference>
<evidence type="ECO:0000256" key="5">
    <source>
        <dbReference type="ARBA" id="ARBA00023306"/>
    </source>
</evidence>
<keyword evidence="3" id="KW-0175">Coiled coil</keyword>
<dbReference type="NCBIfam" id="NF007015">
    <property type="entry name" value="PRK09480.1"/>
    <property type="match status" value="1"/>
</dbReference>
<sequence length="197" mass="22254">MSTPRSSNRKAEILDALAVMLEKSPGQRITTAALATQVGVTEAALYRHFPSKARMFEGLLDLIEHELQHEFRIIFQTHKQAEARIQLMLEALLQFAGRRPGLCRLLTSEALQGEQERLRERVSQLLEGLEKQLKQCLRDRKLGTGKRHGDEAAVANLLLAFIEGRLLQYVRSGFKEPPHQSFASQWPALKAALFAQD</sequence>
<evidence type="ECO:0000256" key="6">
    <source>
        <dbReference type="HAMAP-Rule" id="MF_01839"/>
    </source>
</evidence>
<evidence type="ECO:0000256" key="3">
    <source>
        <dbReference type="ARBA" id="ARBA00023054"/>
    </source>
</evidence>
<dbReference type="Proteomes" id="UP001589813">
    <property type="component" value="Unassembled WGS sequence"/>
</dbReference>
<keyword evidence="4 6" id="KW-0238">DNA-binding</keyword>
<name>A0ABV6BEM2_9GAMM</name>
<evidence type="ECO:0000256" key="2">
    <source>
        <dbReference type="ARBA" id="ARBA00022618"/>
    </source>
</evidence>
<dbReference type="InterPro" id="IPR023769">
    <property type="entry name" value="NO_SlmA"/>
</dbReference>
<dbReference type="PROSITE" id="PS50977">
    <property type="entry name" value="HTH_TETR_2"/>
    <property type="match status" value="1"/>
</dbReference>
<dbReference type="EMBL" id="JBHLXP010000003">
    <property type="protein sequence ID" value="MFC0049325.1"/>
    <property type="molecule type" value="Genomic_DNA"/>
</dbReference>
<comment type="function">
    <text evidence="6">Required for nucleoid occlusion (NO) phenomenon, which prevents Z-ring formation and cell division over the nucleoid. Acts as a DNA-associated cell division inhibitor that binds simultaneously chromosomal DNA and FtsZ, and disrupts the assembly of FtsZ polymers. SlmA-DNA-binding sequences (SBS) are dispersed on non-Ter regions of the chromosome, preventing FtsZ polymerization at these regions.</text>
</comment>
<keyword evidence="10" id="KW-1185">Reference proteome</keyword>
<dbReference type="RefSeq" id="WP_377244940.1">
    <property type="nucleotide sequence ID" value="NZ_JBHLXP010000003.1"/>
</dbReference>
<dbReference type="Gene3D" id="1.10.357.10">
    <property type="entry name" value="Tetracycline Repressor, domain 2"/>
    <property type="match status" value="1"/>
</dbReference>
<dbReference type="SUPFAM" id="SSF46689">
    <property type="entry name" value="Homeodomain-like"/>
    <property type="match status" value="1"/>
</dbReference>
<evidence type="ECO:0000313" key="10">
    <source>
        <dbReference type="Proteomes" id="UP001589813"/>
    </source>
</evidence>
<evidence type="ECO:0000313" key="9">
    <source>
        <dbReference type="EMBL" id="MFC0049325.1"/>
    </source>
</evidence>
<dbReference type="PANTHER" id="PTHR30055:SF183">
    <property type="entry name" value="NUCLEOID OCCLUSION FACTOR SLMA"/>
    <property type="match status" value="1"/>
</dbReference>
<reference evidence="9 10" key="1">
    <citation type="submission" date="2024-09" db="EMBL/GenBank/DDBJ databases">
        <authorList>
            <person name="Sun Q."/>
            <person name="Mori K."/>
        </authorList>
    </citation>
    <scope>NUCLEOTIDE SEQUENCE [LARGE SCALE GENOMIC DNA]</scope>
    <source>
        <strain evidence="9 10">KCTC 23315</strain>
    </source>
</reference>
<evidence type="ECO:0000259" key="8">
    <source>
        <dbReference type="PROSITE" id="PS50977"/>
    </source>
</evidence>
<keyword evidence="5 6" id="KW-0131">Cell cycle</keyword>
<keyword evidence="1 6" id="KW-0963">Cytoplasm</keyword>